<gene>
    <name evidence="2" type="ORF">AVEN_96620_1</name>
</gene>
<protein>
    <submittedName>
        <fullName evidence="2">Uncharacterized protein</fullName>
    </submittedName>
</protein>
<feature type="compositionally biased region" description="Acidic residues" evidence="1">
    <location>
        <begin position="32"/>
        <end position="45"/>
    </location>
</feature>
<reference evidence="2 3" key="1">
    <citation type="journal article" date="2019" name="Sci. Rep.">
        <title>Orb-weaving spider Araneus ventricosus genome elucidates the spidroin gene catalogue.</title>
        <authorList>
            <person name="Kono N."/>
            <person name="Nakamura H."/>
            <person name="Ohtoshi R."/>
            <person name="Moran D.A.P."/>
            <person name="Shinohara A."/>
            <person name="Yoshida Y."/>
            <person name="Fujiwara M."/>
            <person name="Mori M."/>
            <person name="Tomita M."/>
            <person name="Arakawa K."/>
        </authorList>
    </citation>
    <scope>NUCLEOTIDE SEQUENCE [LARGE SCALE GENOMIC DNA]</scope>
</reference>
<name>A0A4Y2MJJ5_ARAVE</name>
<organism evidence="2 3">
    <name type="scientific">Araneus ventricosus</name>
    <name type="common">Orbweaver spider</name>
    <name type="synonym">Epeira ventricosa</name>
    <dbReference type="NCBI Taxonomy" id="182803"/>
    <lineage>
        <taxon>Eukaryota</taxon>
        <taxon>Metazoa</taxon>
        <taxon>Ecdysozoa</taxon>
        <taxon>Arthropoda</taxon>
        <taxon>Chelicerata</taxon>
        <taxon>Arachnida</taxon>
        <taxon>Araneae</taxon>
        <taxon>Araneomorphae</taxon>
        <taxon>Entelegynae</taxon>
        <taxon>Araneoidea</taxon>
        <taxon>Araneidae</taxon>
        <taxon>Araneus</taxon>
    </lineage>
</organism>
<feature type="region of interest" description="Disordered" evidence="1">
    <location>
        <begin position="22"/>
        <end position="56"/>
    </location>
</feature>
<evidence type="ECO:0000313" key="2">
    <source>
        <dbReference type="EMBL" id="GBN26540.1"/>
    </source>
</evidence>
<feature type="compositionally biased region" description="Polar residues" evidence="1">
    <location>
        <begin position="46"/>
        <end position="56"/>
    </location>
</feature>
<dbReference type="EMBL" id="BGPR01007397">
    <property type="protein sequence ID" value="GBN26540.1"/>
    <property type="molecule type" value="Genomic_DNA"/>
</dbReference>
<keyword evidence="3" id="KW-1185">Reference proteome</keyword>
<proteinExistence type="predicted"/>
<comment type="caution">
    <text evidence="2">The sequence shown here is derived from an EMBL/GenBank/DDBJ whole genome shotgun (WGS) entry which is preliminary data.</text>
</comment>
<accession>A0A4Y2MJJ5</accession>
<evidence type="ECO:0000313" key="3">
    <source>
        <dbReference type="Proteomes" id="UP000499080"/>
    </source>
</evidence>
<sequence>MTLNALTFCHYGQWRSERVTEEDILSKITDEMGNDDKEDDDDDTDPSQSLLTSQEPLQSVQSTNIFFKPL</sequence>
<dbReference type="AlphaFoldDB" id="A0A4Y2MJJ5"/>
<dbReference type="Proteomes" id="UP000499080">
    <property type="component" value="Unassembled WGS sequence"/>
</dbReference>
<evidence type="ECO:0000256" key="1">
    <source>
        <dbReference type="SAM" id="MobiDB-lite"/>
    </source>
</evidence>